<gene>
    <name evidence="3" type="ORF">DUNSADRAFT_11107</name>
</gene>
<dbReference type="InterPro" id="IPR000595">
    <property type="entry name" value="cNMP-bd_dom"/>
</dbReference>
<dbReference type="Proteomes" id="UP000815325">
    <property type="component" value="Unassembled WGS sequence"/>
</dbReference>
<dbReference type="EMBL" id="MU069476">
    <property type="protein sequence ID" value="KAF5841791.1"/>
    <property type="molecule type" value="Genomic_DNA"/>
</dbReference>
<feature type="region of interest" description="Disordered" evidence="1">
    <location>
        <begin position="194"/>
        <end position="275"/>
    </location>
</feature>
<proteinExistence type="predicted"/>
<feature type="domain" description="Cyclic nucleotide-binding" evidence="2">
    <location>
        <begin position="62"/>
        <end position="113"/>
    </location>
</feature>
<dbReference type="InterPro" id="IPR014710">
    <property type="entry name" value="RmlC-like_jellyroll"/>
</dbReference>
<feature type="compositionally biased region" description="Basic and acidic residues" evidence="1">
    <location>
        <begin position="198"/>
        <end position="275"/>
    </location>
</feature>
<dbReference type="PROSITE" id="PS50042">
    <property type="entry name" value="CNMP_BINDING_3"/>
    <property type="match status" value="1"/>
</dbReference>
<organism evidence="3 4">
    <name type="scientific">Dunaliella salina</name>
    <name type="common">Green alga</name>
    <name type="synonym">Protococcus salinus</name>
    <dbReference type="NCBI Taxonomy" id="3046"/>
    <lineage>
        <taxon>Eukaryota</taxon>
        <taxon>Viridiplantae</taxon>
        <taxon>Chlorophyta</taxon>
        <taxon>core chlorophytes</taxon>
        <taxon>Chlorophyceae</taxon>
        <taxon>CS clade</taxon>
        <taxon>Chlamydomonadales</taxon>
        <taxon>Dunaliellaceae</taxon>
        <taxon>Dunaliella</taxon>
    </lineage>
</organism>
<evidence type="ECO:0000259" key="2">
    <source>
        <dbReference type="PROSITE" id="PS50042"/>
    </source>
</evidence>
<evidence type="ECO:0000256" key="1">
    <source>
        <dbReference type="SAM" id="MobiDB-lite"/>
    </source>
</evidence>
<evidence type="ECO:0000313" key="3">
    <source>
        <dbReference type="EMBL" id="KAF5841791.1"/>
    </source>
</evidence>
<dbReference type="SUPFAM" id="SSF51206">
    <property type="entry name" value="cAMP-binding domain-like"/>
    <property type="match status" value="1"/>
</dbReference>
<protein>
    <recommendedName>
        <fullName evidence="2">Cyclic nucleotide-binding domain-containing protein</fullName>
    </recommendedName>
</protein>
<reference evidence="3" key="1">
    <citation type="submission" date="2017-08" db="EMBL/GenBank/DDBJ databases">
        <authorList>
            <person name="Polle J.E."/>
            <person name="Barry K."/>
            <person name="Cushman J."/>
            <person name="Schmutz J."/>
            <person name="Tran D."/>
            <person name="Hathwaick L.T."/>
            <person name="Yim W.C."/>
            <person name="Jenkins J."/>
            <person name="Mckie-Krisberg Z.M."/>
            <person name="Prochnik S."/>
            <person name="Lindquist E."/>
            <person name="Dockter R.B."/>
            <person name="Adam C."/>
            <person name="Molina H."/>
            <person name="Bunkerborg J."/>
            <person name="Jin E."/>
            <person name="Buchheim M."/>
            <person name="Magnuson J."/>
        </authorList>
    </citation>
    <scope>NUCLEOTIDE SEQUENCE</scope>
    <source>
        <strain evidence="3">CCAP 19/18</strain>
    </source>
</reference>
<dbReference type="Gene3D" id="2.60.120.10">
    <property type="entry name" value="Jelly Rolls"/>
    <property type="match status" value="1"/>
</dbReference>
<dbReference type="InterPro" id="IPR018490">
    <property type="entry name" value="cNMP-bd_dom_sf"/>
</dbReference>
<evidence type="ECO:0000313" key="4">
    <source>
        <dbReference type="Proteomes" id="UP000815325"/>
    </source>
</evidence>
<name>A0ABQ7H4K8_DUNSA</name>
<sequence length="275" mass="30526">MPPAHLSTQHDRELCEVARNKYSKEVQDAGGQNVMDTTSHNSAGTRFGGASCFSAWAALRPVAMLRPQDFFGEDALLTGTHTAAVLTDTPCELAWVRPADMSALDRIGISQLLRYGGMRHAWRSGRRHRGPDLYHQSALRQTATETGELSLSSNSAQRLEAELLQHAIAMGRLQREGTMWAASAVTALRAAHAKAKGRAADVEDRTSKSKDQVRGKEKQKESKGRESRKKSGVEGEQKESKMREQTKKSEAGGKWKESKRRERRMRAEAEAEKRS</sequence>
<accession>A0ABQ7H4K8</accession>
<comment type="caution">
    <text evidence="3">The sequence shown here is derived from an EMBL/GenBank/DDBJ whole genome shotgun (WGS) entry which is preliminary data.</text>
</comment>
<keyword evidence="4" id="KW-1185">Reference proteome</keyword>